<dbReference type="RefSeq" id="WP_135710972.1">
    <property type="nucleotide sequence ID" value="NZ_CABFKI010000015.1"/>
</dbReference>
<protein>
    <submittedName>
        <fullName evidence="1">Uncharacterized protein</fullName>
    </submittedName>
</protein>
<dbReference type="Proteomes" id="UP000308167">
    <property type="component" value="Unassembled WGS sequence"/>
</dbReference>
<gene>
    <name evidence="1" type="ORF">SAMEA1410922_01980</name>
</gene>
<accession>A0ABY6TPB1</accession>
<organism evidence="1 2">
    <name type="scientific">Actinobacillus porcinus</name>
    <dbReference type="NCBI Taxonomy" id="51048"/>
    <lineage>
        <taxon>Bacteria</taxon>
        <taxon>Pseudomonadati</taxon>
        <taxon>Pseudomonadota</taxon>
        <taxon>Gammaproteobacteria</taxon>
        <taxon>Pasteurellales</taxon>
        <taxon>Pasteurellaceae</taxon>
        <taxon>Actinobacillus</taxon>
    </lineage>
</organism>
<dbReference type="GeneID" id="86156346"/>
<evidence type="ECO:0000313" key="2">
    <source>
        <dbReference type="Proteomes" id="UP000308167"/>
    </source>
</evidence>
<comment type="caution">
    <text evidence="1">The sequence shown here is derived from an EMBL/GenBank/DDBJ whole genome shotgun (WGS) entry which is preliminary data.</text>
</comment>
<name>A0ABY6TPB1_9PAST</name>
<keyword evidence="2" id="KW-1185">Reference proteome</keyword>
<dbReference type="EMBL" id="CABFKI010000015">
    <property type="protein sequence ID" value="VTU09366.1"/>
    <property type="molecule type" value="Genomic_DNA"/>
</dbReference>
<sequence length="59" mass="7262">MLNLFKRLTNLSIVSSVLQKTMEYPDVHHGFERDRKNLYKNRNKFVRDFNRNLRTYSQE</sequence>
<proteinExistence type="predicted"/>
<reference evidence="1 2" key="1">
    <citation type="submission" date="2019-05" db="EMBL/GenBank/DDBJ databases">
        <authorList>
            <consortium name="Pathogen Informatics"/>
        </authorList>
    </citation>
    <scope>NUCLEOTIDE SEQUENCE [LARGE SCALE GENOMIC DNA]</scope>
    <source>
        <strain evidence="1 2">NM319</strain>
    </source>
</reference>
<evidence type="ECO:0000313" key="1">
    <source>
        <dbReference type="EMBL" id="VTU09366.1"/>
    </source>
</evidence>